<name>A0ABR2ZCZ2_9AGAR</name>
<organism evidence="1 2">
    <name type="scientific">Marasmius tenuissimus</name>
    <dbReference type="NCBI Taxonomy" id="585030"/>
    <lineage>
        <taxon>Eukaryota</taxon>
        <taxon>Fungi</taxon>
        <taxon>Dikarya</taxon>
        <taxon>Basidiomycota</taxon>
        <taxon>Agaricomycotina</taxon>
        <taxon>Agaricomycetes</taxon>
        <taxon>Agaricomycetidae</taxon>
        <taxon>Agaricales</taxon>
        <taxon>Marasmiineae</taxon>
        <taxon>Marasmiaceae</taxon>
        <taxon>Marasmius</taxon>
    </lineage>
</organism>
<protein>
    <submittedName>
        <fullName evidence="1">Uncharacterized protein</fullName>
    </submittedName>
</protein>
<dbReference type="EMBL" id="JBBXMP010000242">
    <property type="protein sequence ID" value="KAL0059215.1"/>
    <property type="molecule type" value="Genomic_DNA"/>
</dbReference>
<accession>A0ABR2ZCZ2</accession>
<proteinExistence type="predicted"/>
<reference evidence="1 2" key="1">
    <citation type="submission" date="2024-05" db="EMBL/GenBank/DDBJ databases">
        <title>A draft genome resource for the thread blight pathogen Marasmius tenuissimus strain MS-2.</title>
        <authorList>
            <person name="Yulfo-Soto G.E."/>
            <person name="Baruah I.K."/>
            <person name="Amoako-Attah I."/>
            <person name="Bukari Y."/>
            <person name="Meinhardt L.W."/>
            <person name="Bailey B.A."/>
            <person name="Cohen S.P."/>
        </authorList>
    </citation>
    <scope>NUCLEOTIDE SEQUENCE [LARGE SCALE GENOMIC DNA]</scope>
    <source>
        <strain evidence="1 2">MS-2</strain>
    </source>
</reference>
<gene>
    <name evidence="1" type="ORF">AAF712_014061</name>
</gene>
<keyword evidence="2" id="KW-1185">Reference proteome</keyword>
<evidence type="ECO:0000313" key="1">
    <source>
        <dbReference type="EMBL" id="KAL0059215.1"/>
    </source>
</evidence>
<sequence length="404" mass="46937">MNLELWEIIKHRGDTIRKEQQSYTFYCSKTLRNELFDGLKANTSVPSWKKQMIQRGEGISEHVKELEAWSLTLRDERQADLQRRRKEREKAILQRLVDAGWGEEIEKQRQLNGLRIFREFKLGTQAKKLTDKGEPLSTLRICGGLLESDDEPCIFHQDWDELEPKLEAALERAKENRLTMEFRETWYRRYETFRKLVQAELNKLPFNTVGPNVFDLVNEPEFQAKLLSPIDHELTSGDMADVFDILPQIRARWVEDRQKDLVDLLKEHGVQDATFDTLHHASTTFTCIACAAACVYPRPLMHHCSRRLNFGFDQTRPSVQDFMHTMHGGPWNVRIFGVRKEAMMEAKKIMEICGIPATATLDEVKDSGCWVQRPDFLHGASGHRLLYPIVRAVSTSNSWLCHLV</sequence>
<evidence type="ECO:0000313" key="2">
    <source>
        <dbReference type="Proteomes" id="UP001437256"/>
    </source>
</evidence>
<comment type="caution">
    <text evidence="1">The sequence shown here is derived from an EMBL/GenBank/DDBJ whole genome shotgun (WGS) entry which is preliminary data.</text>
</comment>
<dbReference type="Proteomes" id="UP001437256">
    <property type="component" value="Unassembled WGS sequence"/>
</dbReference>